<evidence type="ECO:0000313" key="1">
    <source>
        <dbReference type="EMBL" id="RSN78412.1"/>
    </source>
</evidence>
<evidence type="ECO:0000313" key="2">
    <source>
        <dbReference type="Proteomes" id="UP000277582"/>
    </source>
</evidence>
<sequence length="65" mass="7171">MHGATPYSTMLQRKKLNEMSSSPLRSPLSLSLLSTLCSLIIYYALCYSLSIQDTVGLSLRDSLSD</sequence>
<dbReference type="AlphaFoldDB" id="A0A3R9R3F2"/>
<proteinExistence type="predicted"/>
<comment type="caution">
    <text evidence="1">The sequence shown here is derived from an EMBL/GenBank/DDBJ whole genome shotgun (WGS) entry which is preliminary data.</text>
</comment>
<accession>A0A3R9R3F2</accession>
<gene>
    <name evidence="1" type="ORF">D6D85_00895</name>
</gene>
<organism evidence="1 2">
    <name type="scientific">Candidatus Methanodesulfokora washburnensis</name>
    <dbReference type="NCBI Taxonomy" id="2478471"/>
    <lineage>
        <taxon>Archaea</taxon>
        <taxon>Thermoproteota</taxon>
        <taxon>Candidatus Korarchaeia</taxon>
        <taxon>Candidatus Korarchaeia incertae sedis</taxon>
        <taxon>Candidatus Methanodesulfokora</taxon>
    </lineage>
</organism>
<reference evidence="1 2" key="1">
    <citation type="submission" date="2018-10" db="EMBL/GenBank/DDBJ databases">
        <title>Co-occurring genomic capacity for anaerobic methane metabolism and dissimilatory sulfite reduction discovered in the Korarchaeota.</title>
        <authorList>
            <person name="Mckay L.J."/>
            <person name="Dlakic M."/>
            <person name="Fields M.W."/>
            <person name="Delmont T.O."/>
            <person name="Eren A.M."/>
            <person name="Jay Z.J."/>
            <person name="Klingelsmith K.B."/>
            <person name="Rusch D.B."/>
            <person name="Inskeep W.P."/>
        </authorList>
    </citation>
    <scope>NUCLEOTIDE SEQUENCE [LARGE SCALE GENOMIC DNA]</scope>
    <source>
        <strain evidence="1 2">MDKW</strain>
    </source>
</reference>
<dbReference type="Proteomes" id="UP000277582">
    <property type="component" value="Unassembled WGS sequence"/>
</dbReference>
<protein>
    <submittedName>
        <fullName evidence="1">Uncharacterized protein</fullName>
    </submittedName>
</protein>
<dbReference type="EMBL" id="RCOS01000017">
    <property type="protein sequence ID" value="RSN78412.1"/>
    <property type="molecule type" value="Genomic_DNA"/>
</dbReference>
<keyword evidence="2" id="KW-1185">Reference proteome</keyword>
<name>A0A3R9R3F2_9CREN</name>